<comment type="similarity">
    <text evidence="2">Belongs to the acyl-CoA dehydrogenase family.</text>
</comment>
<dbReference type="InterPro" id="IPR009100">
    <property type="entry name" value="AcylCoA_DH/oxidase_NM_dom_sf"/>
</dbReference>
<evidence type="ECO:0000313" key="7">
    <source>
        <dbReference type="EMBL" id="GAJ00265.1"/>
    </source>
</evidence>
<evidence type="ECO:0000256" key="1">
    <source>
        <dbReference type="ARBA" id="ARBA00001974"/>
    </source>
</evidence>
<evidence type="ECO:0000256" key="5">
    <source>
        <dbReference type="ARBA" id="ARBA00023002"/>
    </source>
</evidence>
<keyword evidence="4" id="KW-0274">FAD</keyword>
<evidence type="ECO:0000259" key="6">
    <source>
        <dbReference type="Pfam" id="PF02771"/>
    </source>
</evidence>
<accession>X1V6B3</accession>
<evidence type="ECO:0000256" key="4">
    <source>
        <dbReference type="ARBA" id="ARBA00022827"/>
    </source>
</evidence>
<dbReference type="PANTHER" id="PTHR43884:SF12">
    <property type="entry name" value="ISOVALERYL-COA DEHYDROGENASE, MITOCHONDRIAL-RELATED"/>
    <property type="match status" value="1"/>
</dbReference>
<dbReference type="InterPro" id="IPR037069">
    <property type="entry name" value="AcylCoA_DH/ox_N_sf"/>
</dbReference>
<dbReference type="Gene3D" id="1.10.540.10">
    <property type="entry name" value="Acyl-CoA dehydrogenase/oxidase, N-terminal domain"/>
    <property type="match status" value="1"/>
</dbReference>
<protein>
    <recommendedName>
        <fullName evidence="6">Acyl-CoA dehydrogenase/oxidase N-terminal domain-containing protein</fullName>
    </recommendedName>
</protein>
<gene>
    <name evidence="7" type="ORF">S12H4_33674</name>
</gene>
<dbReference type="InterPro" id="IPR013786">
    <property type="entry name" value="AcylCoA_DH/ox_N"/>
</dbReference>
<sequence length="124" mass="13271">FSLTEEQKMLKTMVQDFATKELEPIAAQIDEESRFPAESIKKMAELGLTGLGLPEEYGGSGGGATELCIAIEEISRVCASTSTILLASTGLGGEPLSAYGTEEQKKTLSNSCSHRRKVSRICPD</sequence>
<evidence type="ECO:0000256" key="2">
    <source>
        <dbReference type="ARBA" id="ARBA00009347"/>
    </source>
</evidence>
<feature type="non-terminal residue" evidence="7">
    <location>
        <position position="1"/>
    </location>
</feature>
<comment type="cofactor">
    <cofactor evidence="1">
        <name>FAD</name>
        <dbReference type="ChEBI" id="CHEBI:57692"/>
    </cofactor>
</comment>
<proteinExistence type="inferred from homology"/>
<dbReference type="Pfam" id="PF02771">
    <property type="entry name" value="Acyl-CoA_dh_N"/>
    <property type="match status" value="1"/>
</dbReference>
<name>X1V6B3_9ZZZZ</name>
<keyword evidence="3" id="KW-0285">Flavoprotein</keyword>
<dbReference type="PANTHER" id="PTHR43884">
    <property type="entry name" value="ACYL-COA DEHYDROGENASE"/>
    <property type="match status" value="1"/>
</dbReference>
<dbReference type="GO" id="GO:0050660">
    <property type="term" value="F:flavin adenine dinucleotide binding"/>
    <property type="evidence" value="ECO:0007669"/>
    <property type="project" value="InterPro"/>
</dbReference>
<dbReference type="EMBL" id="BARW01019869">
    <property type="protein sequence ID" value="GAJ00265.1"/>
    <property type="molecule type" value="Genomic_DNA"/>
</dbReference>
<dbReference type="SUPFAM" id="SSF56645">
    <property type="entry name" value="Acyl-CoA dehydrogenase NM domain-like"/>
    <property type="match status" value="1"/>
</dbReference>
<organism evidence="7">
    <name type="scientific">marine sediment metagenome</name>
    <dbReference type="NCBI Taxonomy" id="412755"/>
    <lineage>
        <taxon>unclassified sequences</taxon>
        <taxon>metagenomes</taxon>
        <taxon>ecological metagenomes</taxon>
    </lineage>
</organism>
<reference evidence="7" key="1">
    <citation type="journal article" date="2014" name="Front. Microbiol.">
        <title>High frequency of phylogenetically diverse reductive dehalogenase-homologous genes in deep subseafloor sedimentary metagenomes.</title>
        <authorList>
            <person name="Kawai M."/>
            <person name="Futagami T."/>
            <person name="Toyoda A."/>
            <person name="Takaki Y."/>
            <person name="Nishi S."/>
            <person name="Hori S."/>
            <person name="Arai W."/>
            <person name="Tsubouchi T."/>
            <person name="Morono Y."/>
            <person name="Uchiyama I."/>
            <person name="Ito T."/>
            <person name="Fujiyama A."/>
            <person name="Inagaki F."/>
            <person name="Takami H."/>
        </authorList>
    </citation>
    <scope>NUCLEOTIDE SEQUENCE</scope>
    <source>
        <strain evidence="7">Expedition CK06-06</strain>
    </source>
</reference>
<dbReference type="FunFam" id="1.10.540.10:FF:000002">
    <property type="entry name" value="Acyl-CoA dehydrogenase FadE19"/>
    <property type="match status" value="1"/>
</dbReference>
<dbReference type="GO" id="GO:0003995">
    <property type="term" value="F:acyl-CoA dehydrogenase activity"/>
    <property type="evidence" value="ECO:0007669"/>
    <property type="project" value="TreeGrafter"/>
</dbReference>
<keyword evidence="5" id="KW-0560">Oxidoreductase</keyword>
<feature type="domain" description="Acyl-CoA dehydrogenase/oxidase N-terminal" evidence="6">
    <location>
        <begin position="4"/>
        <end position="107"/>
    </location>
</feature>
<evidence type="ECO:0000256" key="3">
    <source>
        <dbReference type="ARBA" id="ARBA00022630"/>
    </source>
</evidence>
<dbReference type="AlphaFoldDB" id="X1V6B3"/>
<comment type="caution">
    <text evidence="7">The sequence shown here is derived from an EMBL/GenBank/DDBJ whole genome shotgun (WGS) entry which is preliminary data.</text>
</comment>